<organism evidence="3 4">
    <name type="scientific">Desulfovibrio gilichinskyi</name>
    <dbReference type="NCBI Taxonomy" id="1519643"/>
    <lineage>
        <taxon>Bacteria</taxon>
        <taxon>Pseudomonadati</taxon>
        <taxon>Thermodesulfobacteriota</taxon>
        <taxon>Desulfovibrionia</taxon>
        <taxon>Desulfovibrionales</taxon>
        <taxon>Desulfovibrionaceae</taxon>
        <taxon>Desulfovibrio</taxon>
    </lineage>
</organism>
<dbReference type="GO" id="GO:0003723">
    <property type="term" value="F:RNA binding"/>
    <property type="evidence" value="ECO:0007669"/>
    <property type="project" value="UniProtKB-KW"/>
</dbReference>
<keyword evidence="1" id="KW-0694">RNA-binding</keyword>
<sequence>MSKNIYVGNLPWNSSEEDVKVAFEEFGEVISVKLITDRETGRPRGFGFVEMEDQGALKAIESLDGADFGGRNLKVNEARPREERPKRW</sequence>
<keyword evidence="4" id="KW-1185">Reference proteome</keyword>
<protein>
    <submittedName>
        <fullName evidence="3">RNA recognition motif. (A.k.a. RRM, RBD, or RNP domain)</fullName>
    </submittedName>
</protein>
<dbReference type="Gene3D" id="3.30.70.330">
    <property type="match status" value="1"/>
</dbReference>
<evidence type="ECO:0000313" key="4">
    <source>
        <dbReference type="Proteomes" id="UP000192906"/>
    </source>
</evidence>
<dbReference type="SMART" id="SM00360">
    <property type="entry name" value="RRM"/>
    <property type="match status" value="1"/>
</dbReference>
<dbReference type="InterPro" id="IPR052462">
    <property type="entry name" value="SLIRP/GR-RBP-like"/>
</dbReference>
<dbReference type="Pfam" id="PF00076">
    <property type="entry name" value="RRM_1"/>
    <property type="match status" value="1"/>
</dbReference>
<feature type="domain" description="RRM" evidence="2">
    <location>
        <begin position="3"/>
        <end position="80"/>
    </location>
</feature>
<dbReference type="InterPro" id="IPR048289">
    <property type="entry name" value="RRM2_NsCP33-like"/>
</dbReference>
<dbReference type="PROSITE" id="PS50102">
    <property type="entry name" value="RRM"/>
    <property type="match status" value="1"/>
</dbReference>
<reference evidence="4" key="1">
    <citation type="submission" date="2017-04" db="EMBL/GenBank/DDBJ databases">
        <authorList>
            <person name="Varghese N."/>
            <person name="Submissions S."/>
        </authorList>
    </citation>
    <scope>NUCLEOTIDE SEQUENCE [LARGE SCALE GENOMIC DNA]</scope>
    <source>
        <strain evidence="4">K3S</strain>
    </source>
</reference>
<dbReference type="EMBL" id="FWZU01000001">
    <property type="protein sequence ID" value="SME90996.1"/>
    <property type="molecule type" value="Genomic_DNA"/>
</dbReference>
<dbReference type="InterPro" id="IPR012677">
    <property type="entry name" value="Nucleotide-bd_a/b_plait_sf"/>
</dbReference>
<evidence type="ECO:0000313" key="3">
    <source>
        <dbReference type="EMBL" id="SME90996.1"/>
    </source>
</evidence>
<dbReference type="Proteomes" id="UP000192906">
    <property type="component" value="Unassembled WGS sequence"/>
</dbReference>
<evidence type="ECO:0000256" key="1">
    <source>
        <dbReference type="ARBA" id="ARBA00022884"/>
    </source>
</evidence>
<dbReference type="SUPFAM" id="SSF54928">
    <property type="entry name" value="RNA-binding domain, RBD"/>
    <property type="match status" value="1"/>
</dbReference>
<dbReference type="OrthoDB" id="9798855at2"/>
<proteinExistence type="predicted"/>
<dbReference type="AlphaFoldDB" id="A0A1X7C6S4"/>
<name>A0A1X7C6S4_9BACT</name>
<dbReference type="InterPro" id="IPR000504">
    <property type="entry name" value="RRM_dom"/>
</dbReference>
<gene>
    <name evidence="3" type="ORF">SAMN06295933_0422</name>
</gene>
<dbReference type="RefSeq" id="WP_085097598.1">
    <property type="nucleotide sequence ID" value="NZ_FWZU01000001.1"/>
</dbReference>
<dbReference type="PANTHER" id="PTHR48027">
    <property type="entry name" value="HETEROGENEOUS NUCLEAR RIBONUCLEOPROTEIN 87F-RELATED"/>
    <property type="match status" value="1"/>
</dbReference>
<accession>A0A1X7C6S4</accession>
<dbReference type="STRING" id="1519643.SAMN06295933_0422"/>
<evidence type="ECO:0000259" key="2">
    <source>
        <dbReference type="PROSITE" id="PS50102"/>
    </source>
</evidence>
<dbReference type="CDD" id="cd21608">
    <property type="entry name" value="RRM2_NsCP33_like"/>
    <property type="match status" value="1"/>
</dbReference>
<dbReference type="InterPro" id="IPR035979">
    <property type="entry name" value="RBD_domain_sf"/>
</dbReference>